<name>A0A561PA47_9BACT</name>
<reference evidence="19 20" key="1">
    <citation type="submission" date="2019-06" db="EMBL/GenBank/DDBJ databases">
        <title>Sorghum-associated microbial communities from plants grown in Nebraska, USA.</title>
        <authorList>
            <person name="Schachtman D."/>
        </authorList>
    </citation>
    <scope>NUCLEOTIDE SEQUENCE [LARGE SCALE GENOMIC DNA]</scope>
    <source>
        <strain evidence="19 20">1209</strain>
    </source>
</reference>
<dbReference type="PANTHER" id="PTHR45339">
    <property type="entry name" value="HYBRID SIGNAL TRANSDUCTION HISTIDINE KINASE J"/>
    <property type="match status" value="1"/>
</dbReference>
<accession>A0A561PA47</accession>
<evidence type="ECO:0000256" key="9">
    <source>
        <dbReference type="ARBA" id="ARBA00022989"/>
    </source>
</evidence>
<dbReference type="SMART" id="SM00448">
    <property type="entry name" value="REC"/>
    <property type="match status" value="1"/>
</dbReference>
<keyword evidence="9" id="KW-1133">Transmembrane helix</keyword>
<sequence>MKWNKLLERQIKKHLPAELLNHEALRSFLNTVNESYNGYERDSYLAENAFKLSEEEFIAVNKQLAEELALKKVSIDQLKEAISAFSEEGWNLDSDHLLDVVGFLTLQIGRRKEAEARLSTTANRFSTLISNLPMGILVEDEQGRIGLTNRFFCNMFGITAAPATLSGMDGAVLEAQYKQIFADPDAFILHIKSLIEKKEWRVNEEIMLADGRYWEMDYVPIFMDNTYKGHLWNYRDITDRKQAEQAMRIKEEKYRSIIENMNLGLLELDAEERIQYANHSFCEMSGYALEELYGQRPGTLFAALADQELVENKNELRKKGISDAYEIAVHNKSGAQKWWLVSGAPRYDDSGQIVGSIGIHLDITEQKELEFKLNDASEAAGQSGRAKEAFLANMSHEIRTPLNAILGMSRQLEKSSLDDKQRFFLNTINTATDHLLIVINDILDISKIEAGKLNLEHIGFSLEEVTTHARQVMQPRADEKGLQLNCDIDAGIAPVLLGDPHRLNQVLLNLMSNGIKFTETGAVEVHCLLKEERPGIQVLDIIVKDTGIGMDQDFLANLFEKFTQEDRTTARKYGGTGLGMSISRQLVELMSGQITVESAKGQGTTILLSIPFETGIPADIPEKRHSEADTRLLAGKSVLLVEDNEMNRLVVSTILEGYGVALTESVNGADAIARLKQQPFDVVLMDVQMPVMSGLEATTIIRNELKLNIPIIALTANAIKGESQRCLAAGMNDFVSKPFEEEELLGKITEQLEGGNNASKNAYHSNGRQQNGVPPLFNLAKIEKIGNGDDSFTKKIVNLFLQMMPASVATMQDAAATGNWELIRKTAHKIKPTIESMDIFSLFPVIQALEHIPEENIAKEQVISEISKLETVLHHVAVQLEKR</sequence>
<evidence type="ECO:0000259" key="17">
    <source>
        <dbReference type="PROSITE" id="PS50113"/>
    </source>
</evidence>
<evidence type="ECO:0000256" key="4">
    <source>
        <dbReference type="ARBA" id="ARBA00022475"/>
    </source>
</evidence>
<dbReference type="SMART" id="SM00091">
    <property type="entry name" value="PAS"/>
    <property type="match status" value="2"/>
</dbReference>
<evidence type="ECO:0000259" key="16">
    <source>
        <dbReference type="PROSITE" id="PS50112"/>
    </source>
</evidence>
<dbReference type="GO" id="GO:0000155">
    <property type="term" value="F:phosphorelay sensor kinase activity"/>
    <property type="evidence" value="ECO:0007669"/>
    <property type="project" value="InterPro"/>
</dbReference>
<dbReference type="PROSITE" id="PS50110">
    <property type="entry name" value="RESPONSE_REGULATORY"/>
    <property type="match status" value="1"/>
</dbReference>
<evidence type="ECO:0000256" key="6">
    <source>
        <dbReference type="ARBA" id="ARBA00022692"/>
    </source>
</evidence>
<dbReference type="EC" id="2.7.13.3" evidence="3"/>
<evidence type="ECO:0000256" key="10">
    <source>
        <dbReference type="ARBA" id="ARBA00023012"/>
    </source>
</evidence>
<dbReference type="GO" id="GO:0005524">
    <property type="term" value="F:ATP binding"/>
    <property type="evidence" value="ECO:0007669"/>
    <property type="project" value="UniProtKB-KW"/>
</dbReference>
<evidence type="ECO:0000256" key="5">
    <source>
        <dbReference type="ARBA" id="ARBA00022553"/>
    </source>
</evidence>
<feature type="domain" description="Histidine kinase" evidence="14">
    <location>
        <begin position="393"/>
        <end position="614"/>
    </location>
</feature>
<evidence type="ECO:0000256" key="8">
    <source>
        <dbReference type="ARBA" id="ARBA00022840"/>
    </source>
</evidence>
<dbReference type="InterPro" id="IPR036890">
    <property type="entry name" value="HATPase_C_sf"/>
</dbReference>
<keyword evidence="4" id="KW-1003">Cell membrane</keyword>
<dbReference type="Pfam" id="PF02518">
    <property type="entry name" value="HATPase_c"/>
    <property type="match status" value="1"/>
</dbReference>
<dbReference type="SUPFAM" id="SSF55785">
    <property type="entry name" value="PYP-like sensor domain (PAS domain)"/>
    <property type="match status" value="2"/>
</dbReference>
<evidence type="ECO:0000256" key="12">
    <source>
        <dbReference type="PROSITE-ProRule" id="PRU00110"/>
    </source>
</evidence>
<dbReference type="InterPro" id="IPR013656">
    <property type="entry name" value="PAS_4"/>
</dbReference>
<dbReference type="EMBL" id="VIWO01000010">
    <property type="protein sequence ID" value="TWF34938.1"/>
    <property type="molecule type" value="Genomic_DNA"/>
</dbReference>
<dbReference type="PROSITE" id="PS50894">
    <property type="entry name" value="HPT"/>
    <property type="match status" value="1"/>
</dbReference>
<dbReference type="SUPFAM" id="SSF55874">
    <property type="entry name" value="ATPase domain of HSP90 chaperone/DNA topoisomerase II/histidine kinase"/>
    <property type="match status" value="1"/>
</dbReference>
<dbReference type="Proteomes" id="UP000320811">
    <property type="component" value="Unassembled WGS sequence"/>
</dbReference>
<feature type="domain" description="PAS" evidence="16">
    <location>
        <begin position="250"/>
        <end position="295"/>
    </location>
</feature>
<dbReference type="Gene3D" id="3.40.50.2300">
    <property type="match status" value="1"/>
</dbReference>
<dbReference type="AlphaFoldDB" id="A0A561PA47"/>
<dbReference type="SMART" id="SM00387">
    <property type="entry name" value="HATPase_c"/>
    <property type="match status" value="1"/>
</dbReference>
<evidence type="ECO:0000256" key="1">
    <source>
        <dbReference type="ARBA" id="ARBA00000085"/>
    </source>
</evidence>
<evidence type="ECO:0000259" key="15">
    <source>
        <dbReference type="PROSITE" id="PS50110"/>
    </source>
</evidence>
<dbReference type="RefSeq" id="WP_145673676.1">
    <property type="nucleotide sequence ID" value="NZ_VIWO01000010.1"/>
</dbReference>
<dbReference type="InterPro" id="IPR003594">
    <property type="entry name" value="HATPase_dom"/>
</dbReference>
<evidence type="ECO:0000259" key="18">
    <source>
        <dbReference type="PROSITE" id="PS50894"/>
    </source>
</evidence>
<dbReference type="InterPro" id="IPR001610">
    <property type="entry name" value="PAC"/>
</dbReference>
<dbReference type="InterPro" id="IPR036097">
    <property type="entry name" value="HisK_dim/P_sf"/>
</dbReference>
<keyword evidence="10" id="KW-0902">Two-component regulatory system</keyword>
<dbReference type="InterPro" id="IPR036641">
    <property type="entry name" value="HPT_dom_sf"/>
</dbReference>
<organism evidence="19 20">
    <name type="scientific">Chitinophaga polysaccharea</name>
    <dbReference type="NCBI Taxonomy" id="1293035"/>
    <lineage>
        <taxon>Bacteria</taxon>
        <taxon>Pseudomonadati</taxon>
        <taxon>Bacteroidota</taxon>
        <taxon>Chitinophagia</taxon>
        <taxon>Chitinophagales</taxon>
        <taxon>Chitinophagaceae</taxon>
        <taxon>Chitinophaga</taxon>
    </lineage>
</organism>
<dbReference type="Gene3D" id="1.10.287.130">
    <property type="match status" value="1"/>
</dbReference>
<dbReference type="SUPFAM" id="SSF47384">
    <property type="entry name" value="Homodimeric domain of signal transducing histidine kinase"/>
    <property type="match status" value="1"/>
</dbReference>
<evidence type="ECO:0000259" key="14">
    <source>
        <dbReference type="PROSITE" id="PS50109"/>
    </source>
</evidence>
<dbReference type="NCBIfam" id="TIGR00229">
    <property type="entry name" value="sensory_box"/>
    <property type="match status" value="2"/>
</dbReference>
<evidence type="ECO:0000256" key="13">
    <source>
        <dbReference type="PROSITE-ProRule" id="PRU00169"/>
    </source>
</evidence>
<keyword evidence="8" id="KW-0067">ATP-binding</keyword>
<keyword evidence="5 13" id="KW-0597">Phosphoprotein</keyword>
<evidence type="ECO:0000256" key="11">
    <source>
        <dbReference type="ARBA" id="ARBA00023136"/>
    </source>
</evidence>
<keyword evidence="20" id="KW-1185">Reference proteome</keyword>
<dbReference type="CDD" id="cd00130">
    <property type="entry name" value="PAS"/>
    <property type="match status" value="1"/>
</dbReference>
<comment type="catalytic activity">
    <reaction evidence="1">
        <text>ATP + protein L-histidine = ADP + protein N-phospho-L-histidine.</text>
        <dbReference type="EC" id="2.7.13.3"/>
    </reaction>
</comment>
<feature type="domain" description="HPt" evidence="18">
    <location>
        <begin position="789"/>
        <end position="883"/>
    </location>
</feature>
<evidence type="ECO:0000256" key="2">
    <source>
        <dbReference type="ARBA" id="ARBA00004651"/>
    </source>
</evidence>
<dbReference type="InterPro" id="IPR004358">
    <property type="entry name" value="Sig_transdc_His_kin-like_C"/>
</dbReference>
<feature type="domain" description="Response regulatory" evidence="15">
    <location>
        <begin position="637"/>
        <end position="752"/>
    </location>
</feature>
<keyword evidence="19" id="KW-0808">Transferase</keyword>
<dbReference type="InterPro" id="IPR011006">
    <property type="entry name" value="CheY-like_superfamily"/>
</dbReference>
<evidence type="ECO:0000256" key="3">
    <source>
        <dbReference type="ARBA" id="ARBA00012438"/>
    </source>
</evidence>
<keyword evidence="19" id="KW-0418">Kinase</keyword>
<comment type="subcellular location">
    <subcellularLocation>
        <location evidence="2">Cell membrane</location>
        <topology evidence="2">Multi-pass membrane protein</topology>
    </subcellularLocation>
</comment>
<dbReference type="PROSITE" id="PS50109">
    <property type="entry name" value="HIS_KIN"/>
    <property type="match status" value="1"/>
</dbReference>
<protein>
    <recommendedName>
        <fullName evidence="3">histidine kinase</fullName>
        <ecNumber evidence="3">2.7.13.3</ecNumber>
    </recommendedName>
</protein>
<evidence type="ECO:0000256" key="7">
    <source>
        <dbReference type="ARBA" id="ARBA00022741"/>
    </source>
</evidence>
<proteinExistence type="predicted"/>
<gene>
    <name evidence="19" type="ORF">FHW36_110138</name>
</gene>
<dbReference type="Gene3D" id="1.20.120.160">
    <property type="entry name" value="HPT domain"/>
    <property type="match status" value="1"/>
</dbReference>
<keyword evidence="11" id="KW-0472">Membrane</keyword>
<dbReference type="Pfam" id="PF00072">
    <property type="entry name" value="Response_reg"/>
    <property type="match status" value="1"/>
</dbReference>
<dbReference type="InterPro" id="IPR003661">
    <property type="entry name" value="HisK_dim/P_dom"/>
</dbReference>
<dbReference type="PROSITE" id="PS50112">
    <property type="entry name" value="PAS"/>
    <property type="match status" value="1"/>
</dbReference>
<dbReference type="InterPro" id="IPR001789">
    <property type="entry name" value="Sig_transdc_resp-reg_receiver"/>
</dbReference>
<evidence type="ECO:0000313" key="19">
    <source>
        <dbReference type="EMBL" id="TWF34938.1"/>
    </source>
</evidence>
<feature type="domain" description="PAC" evidence="17">
    <location>
        <begin position="323"/>
        <end position="375"/>
    </location>
</feature>
<keyword evidence="6" id="KW-0812">Transmembrane</keyword>
<feature type="modified residue" description="4-aspartylphosphate" evidence="13">
    <location>
        <position position="686"/>
    </location>
</feature>
<dbReference type="CDD" id="cd17546">
    <property type="entry name" value="REC_hyHK_CKI1_RcsC-like"/>
    <property type="match status" value="1"/>
</dbReference>
<keyword evidence="7" id="KW-0547">Nucleotide-binding</keyword>
<dbReference type="InterPro" id="IPR005467">
    <property type="entry name" value="His_kinase_dom"/>
</dbReference>
<dbReference type="SMART" id="SM00388">
    <property type="entry name" value="HisKA"/>
    <property type="match status" value="1"/>
</dbReference>
<evidence type="ECO:0000313" key="20">
    <source>
        <dbReference type="Proteomes" id="UP000320811"/>
    </source>
</evidence>
<dbReference type="OrthoDB" id="9811889at2"/>
<dbReference type="PRINTS" id="PR00344">
    <property type="entry name" value="BCTRLSENSOR"/>
</dbReference>
<dbReference type="CDD" id="cd16922">
    <property type="entry name" value="HATPase_EvgS-ArcB-TorS-like"/>
    <property type="match status" value="1"/>
</dbReference>
<dbReference type="Pfam" id="PF08448">
    <property type="entry name" value="PAS_4"/>
    <property type="match status" value="1"/>
</dbReference>
<dbReference type="Gene3D" id="3.30.565.10">
    <property type="entry name" value="Histidine kinase-like ATPase, C-terminal domain"/>
    <property type="match status" value="1"/>
</dbReference>
<feature type="modified residue" description="Phosphohistidine" evidence="12">
    <location>
        <position position="828"/>
    </location>
</feature>
<dbReference type="SMART" id="SM00086">
    <property type="entry name" value="PAC"/>
    <property type="match status" value="1"/>
</dbReference>
<dbReference type="PANTHER" id="PTHR45339:SF1">
    <property type="entry name" value="HYBRID SIGNAL TRANSDUCTION HISTIDINE KINASE J"/>
    <property type="match status" value="1"/>
</dbReference>
<dbReference type="SUPFAM" id="SSF47226">
    <property type="entry name" value="Histidine-containing phosphotransfer domain, HPT domain"/>
    <property type="match status" value="1"/>
</dbReference>
<dbReference type="PROSITE" id="PS50113">
    <property type="entry name" value="PAC"/>
    <property type="match status" value="1"/>
</dbReference>
<dbReference type="InterPro" id="IPR000014">
    <property type="entry name" value="PAS"/>
</dbReference>
<dbReference type="Pfam" id="PF00512">
    <property type="entry name" value="HisKA"/>
    <property type="match status" value="1"/>
</dbReference>
<dbReference type="Pfam" id="PF13188">
    <property type="entry name" value="PAS_8"/>
    <property type="match status" value="1"/>
</dbReference>
<dbReference type="CDD" id="cd00082">
    <property type="entry name" value="HisKA"/>
    <property type="match status" value="1"/>
</dbReference>
<dbReference type="GO" id="GO:0005886">
    <property type="term" value="C:plasma membrane"/>
    <property type="evidence" value="ECO:0007669"/>
    <property type="project" value="UniProtKB-SubCell"/>
</dbReference>
<dbReference type="FunFam" id="3.30.565.10:FF:000010">
    <property type="entry name" value="Sensor histidine kinase RcsC"/>
    <property type="match status" value="1"/>
</dbReference>
<dbReference type="InterPro" id="IPR000700">
    <property type="entry name" value="PAS-assoc_C"/>
</dbReference>
<dbReference type="InterPro" id="IPR008207">
    <property type="entry name" value="Sig_transdc_His_kin_Hpt_dom"/>
</dbReference>
<dbReference type="SUPFAM" id="SSF52172">
    <property type="entry name" value="CheY-like"/>
    <property type="match status" value="1"/>
</dbReference>
<comment type="caution">
    <text evidence="19">The sequence shown here is derived from an EMBL/GenBank/DDBJ whole genome shotgun (WGS) entry which is preliminary data.</text>
</comment>
<dbReference type="Gene3D" id="3.30.450.20">
    <property type="entry name" value="PAS domain"/>
    <property type="match status" value="2"/>
</dbReference>
<dbReference type="InterPro" id="IPR035965">
    <property type="entry name" value="PAS-like_dom_sf"/>
</dbReference>